<name>A0A1M2V2M5_TRAPU</name>
<dbReference type="InterPro" id="IPR043502">
    <property type="entry name" value="DNA/RNA_pol_sf"/>
</dbReference>
<dbReference type="PROSITE" id="PS50878">
    <property type="entry name" value="RT_POL"/>
    <property type="match status" value="1"/>
</dbReference>
<dbReference type="STRING" id="154538.A0A1M2V2M5"/>
<dbReference type="Gene3D" id="3.60.10.10">
    <property type="entry name" value="Endonuclease/exonuclease/phosphatase"/>
    <property type="match status" value="1"/>
</dbReference>
<feature type="region of interest" description="Disordered" evidence="1">
    <location>
        <begin position="1"/>
        <end position="106"/>
    </location>
</feature>
<comment type="caution">
    <text evidence="4">The sequence shown here is derived from an EMBL/GenBank/DDBJ whole genome shotgun (WGS) entry which is preliminary data.</text>
</comment>
<dbReference type="Pfam" id="PF00075">
    <property type="entry name" value="RNase_H"/>
    <property type="match status" value="1"/>
</dbReference>
<dbReference type="InterPro" id="IPR012337">
    <property type="entry name" value="RNaseH-like_sf"/>
</dbReference>
<gene>
    <name evidence="4" type="ORF">TRAPUB_7853</name>
</gene>
<reference evidence="4 5" key="1">
    <citation type="submission" date="2016-10" db="EMBL/GenBank/DDBJ databases">
        <title>Genome sequence of the basidiomycete white-rot fungus Trametes pubescens.</title>
        <authorList>
            <person name="Makela M.R."/>
            <person name="Granchi Z."/>
            <person name="Peng M."/>
            <person name="De Vries R.P."/>
            <person name="Grigoriev I."/>
            <person name="Riley R."/>
            <person name="Hilden K."/>
        </authorList>
    </citation>
    <scope>NUCLEOTIDE SEQUENCE [LARGE SCALE GENOMIC DNA]</scope>
    <source>
        <strain evidence="4 5">FBCC735</strain>
    </source>
</reference>
<dbReference type="Proteomes" id="UP000184267">
    <property type="component" value="Unassembled WGS sequence"/>
</dbReference>
<evidence type="ECO:0000259" key="3">
    <source>
        <dbReference type="PROSITE" id="PS50879"/>
    </source>
</evidence>
<keyword evidence="5" id="KW-1185">Reference proteome</keyword>
<dbReference type="CDD" id="cd09076">
    <property type="entry name" value="L1-EN"/>
    <property type="match status" value="1"/>
</dbReference>
<dbReference type="InterPro" id="IPR036691">
    <property type="entry name" value="Endo/exonu/phosph_ase_sf"/>
</dbReference>
<protein>
    <submittedName>
        <fullName evidence="4">Transposon TX1 uncharacterized 149 kDa protein</fullName>
    </submittedName>
</protein>
<dbReference type="InterPro" id="IPR036397">
    <property type="entry name" value="RNaseH_sf"/>
</dbReference>
<feature type="region of interest" description="Disordered" evidence="1">
    <location>
        <begin position="1228"/>
        <end position="1250"/>
    </location>
</feature>
<evidence type="ECO:0000313" key="5">
    <source>
        <dbReference type="Proteomes" id="UP000184267"/>
    </source>
</evidence>
<feature type="compositionally biased region" description="Gly residues" evidence="1">
    <location>
        <begin position="1"/>
        <end position="10"/>
    </location>
</feature>
<evidence type="ECO:0000313" key="4">
    <source>
        <dbReference type="EMBL" id="OJT01797.1"/>
    </source>
</evidence>
<dbReference type="PANTHER" id="PTHR19446">
    <property type="entry name" value="REVERSE TRANSCRIPTASES"/>
    <property type="match status" value="1"/>
</dbReference>
<sequence length="1723" mass="192244">MRPGGTGGMAGPNAIRESDDGPPGIGGTGGTAQDRDQGTGGQRNEQESDGPEMGHWEGQHPGQGQGGSASASGVGDDDDGGGQGANRGRNPRKKKTREERLTQKSSIRVATLNVNGFGTLVRDHPDNKWGKMYRMMSESRIGILLLQESHLTEERVANLHKMFAGRIRIYASEHPTAPTQREGVAVVLNKKLISAKNACSREIVKGRAIQISVPWRGGDVRHILCVYAPTTAGTQERKEFFDEVRQFYAEHQTCPKPHVMAGDFNNVEDALDRFPIPGEARDASVEALDELKSALGLMMVDGWRTTNPTETNYTFHREAGGKTTMSRLDRIYIKQSELRWAREWKIDPVGIKTDHSLVSVMLTTPSTPEVGKGRPVFPLFLLKDKKLKAKMKTRGLQAIKELEEVARQGRSEEKNAQTILQAMKQDWMSEARKRERGVTPTLLKEIEERERRLETIARLPAPLEKAQAEEMMALTKQLRDMKARRHKQQQGAMRAKHRAFGERPTKYWTRLHKPQAPRELIPAFEKEGERTREGEKVYEANTAKMAEMARAHYDGIQNDGPDVTSPQQREADIETALSSIEAMLTDVQAEEMGANMSWEDCEHALKFAKTGTAPGLDGIQYEVWKAMHARYVEDARHQERGAFNVLTVLQRAFEDISVHGVAAESTFAQGWMSPIYKEKGELTKVVNYRPITLLNTDYKLLTKILAVRLAVVAQDIVHPAQAGFVPGRKLHDHTQLARMMMEWAEAMEENGAIVALDQEKAYDKISHDYLWRVLAKFGIPQEFTNIVRALYSSAVTSVAINGVTSKTYRIYRGVRQGDPLSCLLFDLAIEPLSAMIRKSPIHGFNIPNSTVALKATLFADDTTVYLSAADDFSALQRVLDIWCSAAKAKFNIKKTEIIPIGSKEHRREMAETYQTTGSWQNYPRGVHVVTDGVAVRILGAFMGNRVQQCEVWSTKLEKVSKALEAWKLGHMTLVGKKHAVQMVIGGMTQFLTNVQRMPEQVLKCFVKLTRDFVWDDKHHIPVAMDHLYLPREQGGIGLLDMATRNEAIDVMWLKTYLAIGTERPLWALVADALFSITTPKDVHPREQGLRVNPFLQNWDPKVRSLCPELRALWETAKKYGLRQEGLAFAREILRDMPIWDHAQADKATGRSLASRSAATACLKKNHKVRTVGDCERLAAVLNDQQHRSRRNCVCSSCETSIAIEGCSNPHGCYTRAEKILATLPPKWDPRGAHPEDWEDENAAGDGVEDEDATAFDRRVTTHGRLADTFRIFTDCDTAVYNGRISWHSAHNGTSLTVATDGACFGNGNKNATAGAAVFGGEGHPANRAVRLPDSLDRTNQTGEMVASLIAAQTTNLRTILTQETDSKTVLHALTSLRKKHEDAGFIEQSNAALTKAVLAALRARQAPSLFKWVKGHNGHPRNEGADKLAGEAACKPDQDVVDLSIRPEYRLTGAKLSAMTQRLAYRAIRQAKEARVPPRRATQESIGRIAAELAELTGAEIKPETFWLSLMKKDVSRECRQFMWRAAHDAFMIGRHWLRPKMSDALQARATCKVCNELESMNHILFECRASGRTHIWRLMGAAWQRTSRERRDPSWGTVLGAACIPVGADTVPDAPSDALWTILASESAYLIWKLRCERVIQNEGKEYTTAEVANRWYATLNGRLALDRRATGKALGDRAMKAQRVQAIWSPIVEGARFLPRDWVGRSEVLVGIGKLTAELTS</sequence>
<dbReference type="Pfam" id="PF00078">
    <property type="entry name" value="RVT_1"/>
    <property type="match status" value="1"/>
</dbReference>
<feature type="compositionally biased region" description="Acidic residues" evidence="1">
    <location>
        <begin position="1236"/>
        <end position="1250"/>
    </location>
</feature>
<dbReference type="InterPro" id="IPR005135">
    <property type="entry name" value="Endo/exonuclease/phosphatase"/>
</dbReference>
<feature type="domain" description="RNase H type-1" evidence="3">
    <location>
        <begin position="1291"/>
        <end position="1434"/>
    </location>
</feature>
<evidence type="ECO:0000259" key="2">
    <source>
        <dbReference type="PROSITE" id="PS50878"/>
    </source>
</evidence>
<dbReference type="Pfam" id="PF03372">
    <property type="entry name" value="Exo_endo_phos"/>
    <property type="match status" value="1"/>
</dbReference>
<accession>A0A1M2V2M5</accession>
<feature type="domain" description="Reverse transcriptase" evidence="2">
    <location>
        <begin position="656"/>
        <end position="924"/>
    </location>
</feature>
<dbReference type="PROSITE" id="PS50879">
    <property type="entry name" value="RNASE_H_1"/>
    <property type="match status" value="1"/>
</dbReference>
<dbReference type="SUPFAM" id="SSF56672">
    <property type="entry name" value="DNA/RNA polymerases"/>
    <property type="match status" value="1"/>
</dbReference>
<dbReference type="EMBL" id="MNAD01001723">
    <property type="protein sequence ID" value="OJT01797.1"/>
    <property type="molecule type" value="Genomic_DNA"/>
</dbReference>
<dbReference type="CDD" id="cd01650">
    <property type="entry name" value="RT_nLTR_like"/>
    <property type="match status" value="1"/>
</dbReference>
<organism evidence="4 5">
    <name type="scientific">Trametes pubescens</name>
    <name type="common">White-rot fungus</name>
    <dbReference type="NCBI Taxonomy" id="154538"/>
    <lineage>
        <taxon>Eukaryota</taxon>
        <taxon>Fungi</taxon>
        <taxon>Dikarya</taxon>
        <taxon>Basidiomycota</taxon>
        <taxon>Agaricomycotina</taxon>
        <taxon>Agaricomycetes</taxon>
        <taxon>Polyporales</taxon>
        <taxon>Polyporaceae</taxon>
        <taxon>Trametes</taxon>
    </lineage>
</organism>
<dbReference type="GO" id="GO:0003676">
    <property type="term" value="F:nucleic acid binding"/>
    <property type="evidence" value="ECO:0007669"/>
    <property type="project" value="InterPro"/>
</dbReference>
<proteinExistence type="predicted"/>
<dbReference type="GO" id="GO:0004523">
    <property type="term" value="F:RNA-DNA hybrid ribonuclease activity"/>
    <property type="evidence" value="ECO:0007669"/>
    <property type="project" value="InterPro"/>
</dbReference>
<dbReference type="InterPro" id="IPR002156">
    <property type="entry name" value="RNaseH_domain"/>
</dbReference>
<evidence type="ECO:0000256" key="1">
    <source>
        <dbReference type="SAM" id="MobiDB-lite"/>
    </source>
</evidence>
<dbReference type="Gene3D" id="3.30.420.10">
    <property type="entry name" value="Ribonuclease H-like superfamily/Ribonuclease H"/>
    <property type="match status" value="1"/>
</dbReference>
<dbReference type="OrthoDB" id="2751000at2759"/>
<dbReference type="SUPFAM" id="SSF56219">
    <property type="entry name" value="DNase I-like"/>
    <property type="match status" value="1"/>
</dbReference>
<dbReference type="SUPFAM" id="SSF53098">
    <property type="entry name" value="Ribonuclease H-like"/>
    <property type="match status" value="1"/>
</dbReference>
<dbReference type="InterPro" id="IPR000477">
    <property type="entry name" value="RT_dom"/>
</dbReference>